<protein>
    <submittedName>
        <fullName evidence="2">Uncharacterized protein</fullName>
    </submittedName>
</protein>
<keyword evidence="1" id="KW-0472">Membrane</keyword>
<name>A0A834FUV7_RHOSS</name>
<feature type="transmembrane region" description="Helical" evidence="1">
    <location>
        <begin position="12"/>
        <end position="32"/>
    </location>
</feature>
<evidence type="ECO:0000256" key="1">
    <source>
        <dbReference type="SAM" id="Phobius"/>
    </source>
</evidence>
<keyword evidence="1" id="KW-1133">Transmembrane helix</keyword>
<proteinExistence type="predicted"/>
<evidence type="ECO:0000313" key="3">
    <source>
        <dbReference type="Proteomes" id="UP000626092"/>
    </source>
</evidence>
<organism evidence="2 3">
    <name type="scientific">Rhododendron simsii</name>
    <name type="common">Sims's rhododendron</name>
    <dbReference type="NCBI Taxonomy" id="118357"/>
    <lineage>
        <taxon>Eukaryota</taxon>
        <taxon>Viridiplantae</taxon>
        <taxon>Streptophyta</taxon>
        <taxon>Embryophyta</taxon>
        <taxon>Tracheophyta</taxon>
        <taxon>Spermatophyta</taxon>
        <taxon>Magnoliopsida</taxon>
        <taxon>eudicotyledons</taxon>
        <taxon>Gunneridae</taxon>
        <taxon>Pentapetalae</taxon>
        <taxon>asterids</taxon>
        <taxon>Ericales</taxon>
        <taxon>Ericaceae</taxon>
        <taxon>Ericoideae</taxon>
        <taxon>Rhodoreae</taxon>
        <taxon>Rhododendron</taxon>
    </lineage>
</organism>
<comment type="caution">
    <text evidence="2">The sequence shown here is derived from an EMBL/GenBank/DDBJ whole genome shotgun (WGS) entry which is preliminary data.</text>
</comment>
<gene>
    <name evidence="2" type="ORF">RHSIM_RhsimUnG0158400</name>
</gene>
<dbReference type="AlphaFoldDB" id="A0A834FUV7"/>
<evidence type="ECO:0000313" key="2">
    <source>
        <dbReference type="EMBL" id="KAF7113124.1"/>
    </source>
</evidence>
<reference evidence="2" key="1">
    <citation type="submission" date="2019-11" db="EMBL/GenBank/DDBJ databases">
        <authorList>
            <person name="Liu Y."/>
            <person name="Hou J."/>
            <person name="Li T.-Q."/>
            <person name="Guan C.-H."/>
            <person name="Wu X."/>
            <person name="Wu H.-Z."/>
            <person name="Ling F."/>
            <person name="Zhang R."/>
            <person name="Shi X.-G."/>
            <person name="Ren J.-P."/>
            <person name="Chen E.-F."/>
            <person name="Sun J.-M."/>
        </authorList>
    </citation>
    <scope>NUCLEOTIDE SEQUENCE</scope>
    <source>
        <strain evidence="2">Adult_tree_wgs_1</strain>
        <tissue evidence="2">Leaves</tissue>
    </source>
</reference>
<accession>A0A834FUV7</accession>
<dbReference type="EMBL" id="WJXA01000347">
    <property type="protein sequence ID" value="KAF7113124.1"/>
    <property type="molecule type" value="Genomic_DNA"/>
</dbReference>
<feature type="transmembrane region" description="Helical" evidence="1">
    <location>
        <begin position="84"/>
        <end position="101"/>
    </location>
</feature>
<feature type="transmembrane region" description="Helical" evidence="1">
    <location>
        <begin position="149"/>
        <end position="169"/>
    </location>
</feature>
<dbReference type="OrthoDB" id="1693398at2759"/>
<feature type="transmembrane region" description="Helical" evidence="1">
    <location>
        <begin position="39"/>
        <end position="64"/>
    </location>
</feature>
<dbReference type="Proteomes" id="UP000626092">
    <property type="component" value="Unassembled WGS sequence"/>
</dbReference>
<sequence length="222" mass="25116">MLHVWPGLNFWYYLAIISSPAWVFSFLAMDFIKKTTDLVFIFLISTLALSWFAINFMLSQFYFSLPSIPETDRFFCGYQHAGKTIGYTLLFFGNVGLYYFTEKSVACMLTFLFLAFYCLCALFCIQPYTDFGALEFLLSACMNQTLSLFGLRSSYSCLVIIACIVIAGIRFRLEPAEATTDEVDPTEVTTNEVDPTEVTTIEVDPAEATTDEVDLESGHRNT</sequence>
<keyword evidence="1" id="KW-0812">Transmembrane</keyword>
<keyword evidence="3" id="KW-1185">Reference proteome</keyword>
<feature type="transmembrane region" description="Helical" evidence="1">
    <location>
        <begin position="108"/>
        <end position="129"/>
    </location>
</feature>